<gene>
    <name evidence="2" type="ORF">A3J62_01045</name>
</gene>
<keyword evidence="1" id="KW-1133">Transmembrane helix</keyword>
<keyword evidence="1" id="KW-0812">Transmembrane</keyword>
<evidence type="ECO:0000313" key="2">
    <source>
        <dbReference type="EMBL" id="OGY47778.1"/>
    </source>
</evidence>
<feature type="transmembrane region" description="Helical" evidence="1">
    <location>
        <begin position="86"/>
        <end position="104"/>
    </location>
</feature>
<dbReference type="EMBL" id="MHIH01000018">
    <property type="protein sequence ID" value="OGY47778.1"/>
    <property type="molecule type" value="Genomic_DNA"/>
</dbReference>
<proteinExistence type="predicted"/>
<accession>A0A1G1Y645</accession>
<comment type="caution">
    <text evidence="2">The sequence shown here is derived from an EMBL/GenBank/DDBJ whole genome shotgun (WGS) entry which is preliminary data.</text>
</comment>
<feature type="transmembrane region" description="Helical" evidence="1">
    <location>
        <begin position="44"/>
        <end position="66"/>
    </location>
</feature>
<sequence>MIINRRSLHYRLYLFYGQALQKVYSDFGKTPEPKNIFEYAYRQFFWPILAIWGLIFISLYSLPCSLVQMVIKRIRPDLNQEVRERWVNYIYLIILFVVIGLYSWKGLLSSLAGLATTLLILTVAMVIAEIFGREVTVGWKFLKTIINRLFPSIKVK</sequence>
<evidence type="ECO:0000313" key="3">
    <source>
        <dbReference type="Proteomes" id="UP000178747"/>
    </source>
</evidence>
<protein>
    <submittedName>
        <fullName evidence="2">Uncharacterized protein</fullName>
    </submittedName>
</protein>
<evidence type="ECO:0000256" key="1">
    <source>
        <dbReference type="SAM" id="Phobius"/>
    </source>
</evidence>
<dbReference type="AlphaFoldDB" id="A0A1G1Y645"/>
<name>A0A1G1Y645_9BACT</name>
<reference evidence="2 3" key="1">
    <citation type="journal article" date="2016" name="Nat. Commun.">
        <title>Thousands of microbial genomes shed light on interconnected biogeochemical processes in an aquifer system.</title>
        <authorList>
            <person name="Anantharaman K."/>
            <person name="Brown C.T."/>
            <person name="Hug L.A."/>
            <person name="Sharon I."/>
            <person name="Castelle C.J."/>
            <person name="Probst A.J."/>
            <person name="Thomas B.C."/>
            <person name="Singh A."/>
            <person name="Wilkins M.J."/>
            <person name="Karaoz U."/>
            <person name="Brodie E.L."/>
            <person name="Williams K.H."/>
            <person name="Hubbard S.S."/>
            <person name="Banfield J.F."/>
        </authorList>
    </citation>
    <scope>NUCLEOTIDE SEQUENCE [LARGE SCALE GENOMIC DNA]</scope>
</reference>
<organism evidence="2 3">
    <name type="scientific">Candidatus Buchananbacteria bacterium RIFCSPHIGHO2_02_FULL_38_8</name>
    <dbReference type="NCBI Taxonomy" id="1797538"/>
    <lineage>
        <taxon>Bacteria</taxon>
        <taxon>Candidatus Buchananiibacteriota</taxon>
    </lineage>
</organism>
<keyword evidence="1" id="KW-0472">Membrane</keyword>
<feature type="transmembrane region" description="Helical" evidence="1">
    <location>
        <begin position="110"/>
        <end position="131"/>
    </location>
</feature>
<dbReference type="Proteomes" id="UP000178747">
    <property type="component" value="Unassembled WGS sequence"/>
</dbReference>